<evidence type="ECO:0000313" key="2">
    <source>
        <dbReference type="EMBL" id="MCX2964866.1"/>
    </source>
</evidence>
<evidence type="ECO:0000313" key="3">
    <source>
        <dbReference type="Proteomes" id="UP001143347"/>
    </source>
</evidence>
<sequence length="169" mass="18135">MDNSAHLSTNEWATPRPAAVALGIGGVILLVAAVWAAGDPAGLVLMGAAGLLLLGFSGYALLIRPRLAVITAPDGRPAILVRTIGGAHTYPRDRIDRIRLLDFRRIGRRTGQLEFDFLQHDAPTTASADDALRDDTRLVVFSRWDLGADLGAVAEDLRRAGFVVDDQRA</sequence>
<keyword evidence="1" id="KW-0812">Transmembrane</keyword>
<gene>
    <name evidence="2" type="ORF">OSB52_12270</name>
</gene>
<keyword evidence="3" id="KW-1185">Reference proteome</keyword>
<dbReference type="EMBL" id="JAPKFM010000011">
    <property type="protein sequence ID" value="MCX2964866.1"/>
    <property type="molecule type" value="Genomic_DNA"/>
</dbReference>
<name>A0A9X3D4Q8_9ACTN</name>
<accession>A0A9X3D4Q8</accession>
<comment type="caution">
    <text evidence="2">The sequence shown here is derived from an EMBL/GenBank/DDBJ whole genome shotgun (WGS) entry which is preliminary data.</text>
</comment>
<dbReference type="AlphaFoldDB" id="A0A9X3D4Q8"/>
<dbReference type="RefSeq" id="WP_235721495.1">
    <property type="nucleotide sequence ID" value="NZ_JAPKFM010000011.1"/>
</dbReference>
<dbReference type="Proteomes" id="UP001143347">
    <property type="component" value="Unassembled WGS sequence"/>
</dbReference>
<feature type="transmembrane region" description="Helical" evidence="1">
    <location>
        <begin position="18"/>
        <end position="37"/>
    </location>
</feature>
<protein>
    <submittedName>
        <fullName evidence="2">PH domain-containing protein</fullName>
    </submittedName>
</protein>
<reference evidence="2" key="1">
    <citation type="submission" date="2022-10" db="EMBL/GenBank/DDBJ databases">
        <title>WGS of marine actinomycetes from Thailand.</title>
        <authorList>
            <person name="Thawai C."/>
        </authorList>
    </citation>
    <scope>NUCLEOTIDE SEQUENCE</scope>
    <source>
        <strain evidence="2">SW21</strain>
    </source>
</reference>
<feature type="transmembrane region" description="Helical" evidence="1">
    <location>
        <begin position="43"/>
        <end position="62"/>
    </location>
</feature>
<keyword evidence="1" id="KW-1133">Transmembrane helix</keyword>
<evidence type="ECO:0000256" key="1">
    <source>
        <dbReference type="SAM" id="Phobius"/>
    </source>
</evidence>
<proteinExistence type="predicted"/>
<organism evidence="2 3">
    <name type="scientific">Gordonia aquimaris</name>
    <dbReference type="NCBI Taxonomy" id="2984863"/>
    <lineage>
        <taxon>Bacteria</taxon>
        <taxon>Bacillati</taxon>
        <taxon>Actinomycetota</taxon>
        <taxon>Actinomycetes</taxon>
        <taxon>Mycobacteriales</taxon>
        <taxon>Gordoniaceae</taxon>
        <taxon>Gordonia</taxon>
    </lineage>
</organism>
<keyword evidence="1" id="KW-0472">Membrane</keyword>